<evidence type="ECO:0000256" key="3">
    <source>
        <dbReference type="ARBA" id="ARBA00022574"/>
    </source>
</evidence>
<dbReference type="GO" id="GO:0051301">
    <property type="term" value="P:cell division"/>
    <property type="evidence" value="ECO:0007669"/>
    <property type="project" value="UniProtKB-KW"/>
</dbReference>
<keyword evidence="7" id="KW-0131">Cell cycle</keyword>
<dbReference type="InterPro" id="IPR015943">
    <property type="entry name" value="WD40/YVTN_repeat-like_dom_sf"/>
</dbReference>
<dbReference type="FunCoup" id="A0A078AYR6">
    <property type="interactions" value="300"/>
</dbReference>
<organism evidence="11 12">
    <name type="scientific">Stylonychia lemnae</name>
    <name type="common">Ciliate</name>
    <dbReference type="NCBI Taxonomy" id="5949"/>
    <lineage>
        <taxon>Eukaryota</taxon>
        <taxon>Sar</taxon>
        <taxon>Alveolata</taxon>
        <taxon>Ciliophora</taxon>
        <taxon>Intramacronucleata</taxon>
        <taxon>Spirotrichea</taxon>
        <taxon>Stichotrichia</taxon>
        <taxon>Sporadotrichida</taxon>
        <taxon>Oxytrichidae</taxon>
        <taxon>Stylonychinae</taxon>
        <taxon>Stylonychia</taxon>
    </lineage>
</organism>
<dbReference type="GO" id="GO:1905786">
    <property type="term" value="P:positive regulation of anaphase-promoting complex-dependent catabolic process"/>
    <property type="evidence" value="ECO:0007669"/>
    <property type="project" value="TreeGrafter"/>
</dbReference>
<dbReference type="GO" id="GO:0010997">
    <property type="term" value="F:anaphase-promoting complex binding"/>
    <property type="evidence" value="ECO:0007669"/>
    <property type="project" value="InterPro"/>
</dbReference>
<evidence type="ECO:0000259" key="10">
    <source>
        <dbReference type="Pfam" id="PF24807"/>
    </source>
</evidence>
<evidence type="ECO:0000256" key="6">
    <source>
        <dbReference type="ARBA" id="ARBA00022776"/>
    </source>
</evidence>
<evidence type="ECO:0000256" key="4">
    <source>
        <dbReference type="ARBA" id="ARBA00022618"/>
    </source>
</evidence>
<dbReference type="PANTHER" id="PTHR19918:SF1">
    <property type="entry name" value="FIZZY-RELATED PROTEIN HOMOLOG"/>
    <property type="match status" value="1"/>
</dbReference>
<dbReference type="InterPro" id="IPR036322">
    <property type="entry name" value="WD40_repeat_dom_sf"/>
</dbReference>
<dbReference type="SUPFAM" id="SSF50978">
    <property type="entry name" value="WD40 repeat-like"/>
    <property type="match status" value="1"/>
</dbReference>
<feature type="repeat" description="WD" evidence="8">
    <location>
        <begin position="348"/>
        <end position="389"/>
    </location>
</feature>
<evidence type="ECO:0000256" key="1">
    <source>
        <dbReference type="ARBA" id="ARBA00004906"/>
    </source>
</evidence>
<dbReference type="GO" id="GO:0005680">
    <property type="term" value="C:anaphase-promoting complex"/>
    <property type="evidence" value="ECO:0007669"/>
    <property type="project" value="TreeGrafter"/>
</dbReference>
<dbReference type="InterPro" id="IPR056150">
    <property type="entry name" value="WD40_CDC20-Fz"/>
</dbReference>
<evidence type="ECO:0000256" key="5">
    <source>
        <dbReference type="ARBA" id="ARBA00022737"/>
    </source>
</evidence>
<evidence type="ECO:0000256" key="9">
    <source>
        <dbReference type="SAM" id="Phobius"/>
    </source>
</evidence>
<dbReference type="Pfam" id="PF24807">
    <property type="entry name" value="WD40_CDC20-Fz"/>
    <property type="match status" value="1"/>
</dbReference>
<feature type="repeat" description="WD" evidence="8">
    <location>
        <begin position="562"/>
        <end position="595"/>
    </location>
</feature>
<keyword evidence="9" id="KW-1133">Transmembrane helix</keyword>
<keyword evidence="12" id="KW-1185">Reference proteome</keyword>
<dbReference type="GO" id="GO:1990757">
    <property type="term" value="F:ubiquitin ligase activator activity"/>
    <property type="evidence" value="ECO:0007669"/>
    <property type="project" value="TreeGrafter"/>
</dbReference>
<dbReference type="PROSITE" id="PS50294">
    <property type="entry name" value="WD_REPEATS_REGION"/>
    <property type="match status" value="3"/>
</dbReference>
<dbReference type="Gene3D" id="2.130.10.10">
    <property type="entry name" value="YVTN repeat-like/Quinoprotein amine dehydrogenase"/>
    <property type="match status" value="1"/>
</dbReference>
<evidence type="ECO:0000313" key="12">
    <source>
        <dbReference type="Proteomes" id="UP000039865"/>
    </source>
</evidence>
<comment type="similarity">
    <text evidence="2">Belongs to the WD repeat CDC20/Fizzy family.</text>
</comment>
<evidence type="ECO:0000313" key="11">
    <source>
        <dbReference type="EMBL" id="CDW87580.1"/>
    </source>
</evidence>
<name>A0A078AYR6_STYLE</name>
<reference evidence="11 12" key="1">
    <citation type="submission" date="2014-06" db="EMBL/GenBank/DDBJ databases">
        <authorList>
            <person name="Swart Estienne"/>
        </authorList>
    </citation>
    <scope>NUCLEOTIDE SEQUENCE [LARGE SCALE GENOMIC DNA]</scope>
    <source>
        <strain evidence="11 12">130c</strain>
    </source>
</reference>
<accession>A0A078AYR6</accession>
<dbReference type="InterPro" id="IPR033010">
    <property type="entry name" value="Cdc20/Fizzy"/>
</dbReference>
<keyword evidence="4" id="KW-0132">Cell division</keyword>
<proteinExistence type="inferred from homology"/>
<dbReference type="InParanoid" id="A0A078AYR6"/>
<keyword evidence="6" id="KW-0498">Mitosis</keyword>
<dbReference type="AlphaFoldDB" id="A0A078AYR6"/>
<dbReference type="InterPro" id="IPR001680">
    <property type="entry name" value="WD40_rpt"/>
</dbReference>
<sequence>MTAPFQSYFFTNEIKCQKVCYLFILNLLVLSLGAFPTAFNDTSIASLKIKINNFHQNIHEITICGDRFISSRCLNDDVAAKFGTKVEIFSVDKNDEDSDGRRNDTMINAASAKDSNLIEEENKKMYTALLQNQVLGIDNPFLLHEIHNADENHTKTNLYTQQQRITHHDEQHQSESETKRNTLLSGCGLSNDSSPFNSKFTVLKFNNPQLQQGKFNNGLMSQDSFTNRGIFSNASNYSFSQSSDIFSQASSNYTNMSALSENMNPLISSSAFKHNPICGFDEDQVIVPKKRSRKIPKIPFKVLDAPALQDDFYLNLVDWSPYNNLAVGLSNCVYIWSASSSKVTKLYDLGQRDSVTSVCWSKRGQHLSVGTNSGTVQVWDVQKCKLLRVLKGHEGRVGALAWSSSVLSSGSKDKTILQRDLREKDDYFANLMYHKQEVCGLKWSYDEQQLASGGNDNKLNVWSLHNPVEPAGKFSSHLAAVKAISWSPHQHGLLASGGGTADRCIRFWNTQQMLEIDTIETGSQVCNLLFSKNCNEIVSTHGYSDNAIVVWKYPSMKKIATLTGHSYRVLYLAMSPDGESIVTGAGDETLRFWKVFPPNQTSRDREISLIDPTSFNIR</sequence>
<dbReference type="SMART" id="SM00320">
    <property type="entry name" value="WD40"/>
    <property type="match status" value="6"/>
</dbReference>
<feature type="repeat" description="WD" evidence="8">
    <location>
        <begin position="431"/>
        <end position="464"/>
    </location>
</feature>
<dbReference type="OrthoDB" id="10263272at2759"/>
<keyword evidence="3 8" id="KW-0853">WD repeat</keyword>
<dbReference type="PANTHER" id="PTHR19918">
    <property type="entry name" value="CELL DIVISION CYCLE 20 CDC20 FIZZY -RELATED"/>
    <property type="match status" value="1"/>
</dbReference>
<dbReference type="Proteomes" id="UP000039865">
    <property type="component" value="Unassembled WGS sequence"/>
</dbReference>
<dbReference type="PROSITE" id="PS50082">
    <property type="entry name" value="WD_REPEATS_2"/>
    <property type="match status" value="3"/>
</dbReference>
<dbReference type="FunFam" id="2.130.10.10:FF:000025">
    <property type="entry name" value="FIZZY-related 2 isoform 1"/>
    <property type="match status" value="1"/>
</dbReference>
<evidence type="ECO:0000256" key="7">
    <source>
        <dbReference type="ARBA" id="ARBA00023306"/>
    </source>
</evidence>
<keyword evidence="5" id="KW-0677">Repeat</keyword>
<dbReference type="EMBL" id="CCKQ01015744">
    <property type="protein sequence ID" value="CDW87580.1"/>
    <property type="molecule type" value="Genomic_DNA"/>
</dbReference>
<feature type="transmembrane region" description="Helical" evidence="9">
    <location>
        <begin position="20"/>
        <end position="39"/>
    </location>
</feature>
<keyword evidence="9" id="KW-0812">Transmembrane</keyword>
<keyword evidence="9" id="KW-0472">Membrane</keyword>
<gene>
    <name evidence="11" type="primary">Contig13315.g669</name>
    <name evidence="11" type="ORF">STYLEM_16686</name>
</gene>
<evidence type="ECO:0000256" key="2">
    <source>
        <dbReference type="ARBA" id="ARBA00006445"/>
    </source>
</evidence>
<dbReference type="GO" id="GO:0031145">
    <property type="term" value="P:anaphase-promoting complex-dependent catabolic process"/>
    <property type="evidence" value="ECO:0007669"/>
    <property type="project" value="TreeGrafter"/>
</dbReference>
<protein>
    <recommendedName>
        <fullName evidence="10">CDC20/Fizzy WD40 domain-containing protein</fullName>
    </recommendedName>
</protein>
<feature type="domain" description="CDC20/Fizzy WD40" evidence="10">
    <location>
        <begin position="303"/>
        <end position="593"/>
    </location>
</feature>
<comment type="pathway">
    <text evidence="1">Protein modification; protein ubiquitination.</text>
</comment>
<evidence type="ECO:0000256" key="8">
    <source>
        <dbReference type="PROSITE-ProRule" id="PRU00221"/>
    </source>
</evidence>